<dbReference type="SMART" id="SM00422">
    <property type="entry name" value="HTH_MERR"/>
    <property type="match status" value="1"/>
</dbReference>
<dbReference type="InterPro" id="IPR043128">
    <property type="entry name" value="Rev_trsase/Diguanyl_cyclase"/>
</dbReference>
<accession>A0A4V6MSC5</accession>
<comment type="caution">
    <text evidence="4">The sequence shown here is derived from an EMBL/GenBank/DDBJ whole genome shotgun (WGS) entry which is preliminary data.</text>
</comment>
<name>A0A4V6MSC5_9BACL</name>
<dbReference type="Pfam" id="PF00990">
    <property type="entry name" value="GGDEF"/>
    <property type="match status" value="1"/>
</dbReference>
<keyword evidence="5" id="KW-1185">Reference proteome</keyword>
<dbReference type="Gene3D" id="3.30.70.270">
    <property type="match status" value="1"/>
</dbReference>
<dbReference type="Gene3D" id="1.10.1660.10">
    <property type="match status" value="1"/>
</dbReference>
<evidence type="ECO:0000259" key="3">
    <source>
        <dbReference type="PROSITE" id="PS50937"/>
    </source>
</evidence>
<sequence>MKGCLRLKIGEFAELNQVTAKMLRHYDEIGLLKPAAIDSETGYRSYTSEQSHLLNWIVILKSLDFSLSEIKELISGPIESTIVVHQLIRKRIAITSALNEQIQKKMAIDRLITIIEKEGFEMDKKIDLQHIGSADVHEIKKNIPNMEMFLENVANIVALCSNDDSFAVFRFDISHFKQVNDDYGFEVGDNVIVACYQMIESNVQKYFTHATLGRAHGDEFIVFAKAGKDETNLIAESIINDMKHFDFAVIGCPKQMGCYIGGLVGPFKNKTNIRNIVENSIEVIDHARQKGPNSFAIESYGA</sequence>
<dbReference type="SMART" id="SM00267">
    <property type="entry name" value="GGDEF"/>
    <property type="match status" value="1"/>
</dbReference>
<proteinExistence type="predicted"/>
<feature type="domain" description="HTH merR-type" evidence="3">
    <location>
        <begin position="6"/>
        <end position="76"/>
    </location>
</feature>
<keyword evidence="1" id="KW-0238">DNA-binding</keyword>
<dbReference type="InterPro" id="IPR000551">
    <property type="entry name" value="MerR-type_HTH_dom"/>
</dbReference>
<evidence type="ECO:0000313" key="5">
    <source>
        <dbReference type="Proteomes" id="UP000293142"/>
    </source>
</evidence>
<dbReference type="Pfam" id="PF13411">
    <property type="entry name" value="MerR_1"/>
    <property type="match status" value="1"/>
</dbReference>
<gene>
    <name evidence="4" type="ORF">EYB31_35450</name>
</gene>
<feature type="domain" description="GGDEF" evidence="2">
    <location>
        <begin position="164"/>
        <end position="300"/>
    </location>
</feature>
<dbReference type="OrthoDB" id="9773308at2"/>
<dbReference type="GO" id="GO:0003700">
    <property type="term" value="F:DNA-binding transcription factor activity"/>
    <property type="evidence" value="ECO:0007669"/>
    <property type="project" value="InterPro"/>
</dbReference>
<dbReference type="EMBL" id="SIRE01000037">
    <property type="protein sequence ID" value="TBL69679.1"/>
    <property type="molecule type" value="Genomic_DNA"/>
</dbReference>
<protein>
    <submittedName>
        <fullName evidence="4">Diguanylate cyclase</fullName>
    </submittedName>
</protein>
<dbReference type="CDD" id="cd01107">
    <property type="entry name" value="HTH_BmrR"/>
    <property type="match status" value="1"/>
</dbReference>
<evidence type="ECO:0000259" key="2">
    <source>
        <dbReference type="PROSITE" id="PS50887"/>
    </source>
</evidence>
<dbReference type="AlphaFoldDB" id="A0A4V6MSC5"/>
<dbReference type="NCBIfam" id="TIGR00254">
    <property type="entry name" value="GGDEF"/>
    <property type="match status" value="1"/>
</dbReference>
<dbReference type="InterPro" id="IPR000160">
    <property type="entry name" value="GGDEF_dom"/>
</dbReference>
<dbReference type="InterPro" id="IPR009061">
    <property type="entry name" value="DNA-bd_dom_put_sf"/>
</dbReference>
<evidence type="ECO:0000256" key="1">
    <source>
        <dbReference type="ARBA" id="ARBA00023125"/>
    </source>
</evidence>
<dbReference type="PROSITE" id="PS50887">
    <property type="entry name" value="GGDEF"/>
    <property type="match status" value="1"/>
</dbReference>
<organism evidence="4 5">
    <name type="scientific">Paenibacillus thalictri</name>
    <dbReference type="NCBI Taxonomy" id="2527873"/>
    <lineage>
        <taxon>Bacteria</taxon>
        <taxon>Bacillati</taxon>
        <taxon>Bacillota</taxon>
        <taxon>Bacilli</taxon>
        <taxon>Bacillales</taxon>
        <taxon>Paenibacillaceae</taxon>
        <taxon>Paenibacillus</taxon>
    </lineage>
</organism>
<dbReference type="SUPFAM" id="SSF46955">
    <property type="entry name" value="Putative DNA-binding domain"/>
    <property type="match status" value="1"/>
</dbReference>
<dbReference type="InterPro" id="IPR029787">
    <property type="entry name" value="Nucleotide_cyclase"/>
</dbReference>
<dbReference type="PANTHER" id="PTHR30204:SF97">
    <property type="entry name" value="MERR FAMILY REGULATORY PROTEIN"/>
    <property type="match status" value="1"/>
</dbReference>
<reference evidence="4 5" key="1">
    <citation type="submission" date="2019-02" db="EMBL/GenBank/DDBJ databases">
        <title>Paenibacillus sp. nov., isolated from surface-sterilized tissue of Thalictrum simplex L.</title>
        <authorList>
            <person name="Tuo L."/>
        </authorList>
    </citation>
    <scope>NUCLEOTIDE SEQUENCE [LARGE SCALE GENOMIC DNA]</scope>
    <source>
        <strain evidence="4 5">N2SHLJ1</strain>
    </source>
</reference>
<dbReference type="PROSITE" id="PS50937">
    <property type="entry name" value="HTH_MERR_2"/>
    <property type="match status" value="1"/>
</dbReference>
<dbReference type="Proteomes" id="UP000293142">
    <property type="component" value="Unassembled WGS sequence"/>
</dbReference>
<dbReference type="InterPro" id="IPR047057">
    <property type="entry name" value="MerR_fam"/>
</dbReference>
<dbReference type="SUPFAM" id="SSF55073">
    <property type="entry name" value="Nucleotide cyclase"/>
    <property type="match status" value="1"/>
</dbReference>
<evidence type="ECO:0000313" key="4">
    <source>
        <dbReference type="EMBL" id="TBL69679.1"/>
    </source>
</evidence>
<dbReference type="GO" id="GO:0003677">
    <property type="term" value="F:DNA binding"/>
    <property type="evidence" value="ECO:0007669"/>
    <property type="project" value="UniProtKB-KW"/>
</dbReference>
<dbReference type="PANTHER" id="PTHR30204">
    <property type="entry name" value="REDOX-CYCLING DRUG-SENSING TRANSCRIPTIONAL ACTIVATOR SOXR"/>
    <property type="match status" value="1"/>
</dbReference>
<dbReference type="CDD" id="cd01949">
    <property type="entry name" value="GGDEF"/>
    <property type="match status" value="1"/>
</dbReference>